<accession>A0A517TBH5</accession>
<dbReference type="EMBL" id="CP036316">
    <property type="protein sequence ID" value="QDT65728.1"/>
    <property type="molecule type" value="Genomic_DNA"/>
</dbReference>
<gene>
    <name evidence="1" type="ORF">V22_29880</name>
</gene>
<organism evidence="1 2">
    <name type="scientific">Calycomorphotria hydatis</name>
    <dbReference type="NCBI Taxonomy" id="2528027"/>
    <lineage>
        <taxon>Bacteria</taxon>
        <taxon>Pseudomonadati</taxon>
        <taxon>Planctomycetota</taxon>
        <taxon>Planctomycetia</taxon>
        <taxon>Planctomycetales</taxon>
        <taxon>Planctomycetaceae</taxon>
        <taxon>Calycomorphotria</taxon>
    </lineage>
</organism>
<protein>
    <submittedName>
        <fullName evidence="1">Uncharacterized protein</fullName>
    </submittedName>
</protein>
<sequence>MRVVGSGLPILLIPAMIAFVETRFATLQPSLAIVLKYRSQEIGKREPHDGNAGEKRFFDAFSEKRHKIHVSIVEDEVRNSEGVAIGEQVLRLCV</sequence>
<name>A0A517TBH5_9PLAN</name>
<dbReference type="AlphaFoldDB" id="A0A517TBH5"/>
<dbReference type="KEGG" id="chya:V22_29880"/>
<dbReference type="Proteomes" id="UP000319976">
    <property type="component" value="Chromosome"/>
</dbReference>
<reference evidence="1 2" key="1">
    <citation type="submission" date="2019-02" db="EMBL/GenBank/DDBJ databases">
        <title>Deep-cultivation of Planctomycetes and their phenomic and genomic characterization uncovers novel biology.</title>
        <authorList>
            <person name="Wiegand S."/>
            <person name="Jogler M."/>
            <person name="Boedeker C."/>
            <person name="Pinto D."/>
            <person name="Vollmers J."/>
            <person name="Rivas-Marin E."/>
            <person name="Kohn T."/>
            <person name="Peeters S.H."/>
            <person name="Heuer A."/>
            <person name="Rast P."/>
            <person name="Oberbeckmann S."/>
            <person name="Bunk B."/>
            <person name="Jeske O."/>
            <person name="Meyerdierks A."/>
            <person name="Storesund J.E."/>
            <person name="Kallscheuer N."/>
            <person name="Luecker S."/>
            <person name="Lage O.M."/>
            <person name="Pohl T."/>
            <person name="Merkel B.J."/>
            <person name="Hornburger P."/>
            <person name="Mueller R.-W."/>
            <person name="Bruemmer F."/>
            <person name="Labrenz M."/>
            <person name="Spormann A.M."/>
            <person name="Op den Camp H."/>
            <person name="Overmann J."/>
            <person name="Amann R."/>
            <person name="Jetten M.S.M."/>
            <person name="Mascher T."/>
            <person name="Medema M.H."/>
            <person name="Devos D.P."/>
            <person name="Kaster A.-K."/>
            <person name="Ovreas L."/>
            <person name="Rohde M."/>
            <person name="Galperin M.Y."/>
            <person name="Jogler C."/>
        </authorList>
    </citation>
    <scope>NUCLEOTIDE SEQUENCE [LARGE SCALE GENOMIC DNA]</scope>
    <source>
        <strain evidence="1 2">V22</strain>
    </source>
</reference>
<proteinExistence type="predicted"/>
<evidence type="ECO:0000313" key="2">
    <source>
        <dbReference type="Proteomes" id="UP000319976"/>
    </source>
</evidence>
<evidence type="ECO:0000313" key="1">
    <source>
        <dbReference type="EMBL" id="QDT65728.1"/>
    </source>
</evidence>
<keyword evidence="2" id="KW-1185">Reference proteome</keyword>